<proteinExistence type="predicted"/>
<dbReference type="Proteomes" id="UP000887576">
    <property type="component" value="Unplaced"/>
</dbReference>
<name>A0AC34QAU6_9BILA</name>
<reference evidence="2" key="1">
    <citation type="submission" date="2022-11" db="UniProtKB">
        <authorList>
            <consortium name="WormBaseParasite"/>
        </authorList>
    </citation>
    <scope>IDENTIFICATION</scope>
</reference>
<accession>A0AC34QAU6</accession>
<sequence>MDQQVFYHFDDFDPNSVNLNALPRTVDEYMRQVQVSRINCPDVVAASVDLPKPTSSSSLAQLFNNQDEISKPCPFAPGKEWQQHFLKTFENSRKRMENLRQTIPKLDLKKLPSITQPVVWKKICLVERNPFIPISPDQVERFSCHRGTPPTTRFVLSLNDVQIDCLLKYLLTAFTEIGYTRALFEWIYALLMVIPKPIHHDTTSMLREFVQKCRKLRSELTKDDKTLIIEYTMLIVIISISFSQRDLADYTFC</sequence>
<dbReference type="WBParaSite" id="JU765_v2.g14658.t1">
    <property type="protein sequence ID" value="JU765_v2.g14658.t1"/>
    <property type="gene ID" value="JU765_v2.g14658"/>
</dbReference>
<evidence type="ECO:0000313" key="2">
    <source>
        <dbReference type="WBParaSite" id="JU765_v2.g14658.t1"/>
    </source>
</evidence>
<protein>
    <submittedName>
        <fullName evidence="2">Gem-associated protein 2</fullName>
    </submittedName>
</protein>
<evidence type="ECO:0000313" key="1">
    <source>
        <dbReference type="Proteomes" id="UP000887576"/>
    </source>
</evidence>
<organism evidence="1 2">
    <name type="scientific">Panagrolaimus sp. JU765</name>
    <dbReference type="NCBI Taxonomy" id="591449"/>
    <lineage>
        <taxon>Eukaryota</taxon>
        <taxon>Metazoa</taxon>
        <taxon>Ecdysozoa</taxon>
        <taxon>Nematoda</taxon>
        <taxon>Chromadorea</taxon>
        <taxon>Rhabditida</taxon>
        <taxon>Tylenchina</taxon>
        <taxon>Panagrolaimomorpha</taxon>
        <taxon>Panagrolaimoidea</taxon>
        <taxon>Panagrolaimidae</taxon>
        <taxon>Panagrolaimus</taxon>
    </lineage>
</organism>